<feature type="compositionally biased region" description="Basic and acidic residues" evidence="1">
    <location>
        <begin position="150"/>
        <end position="164"/>
    </location>
</feature>
<reference evidence="2" key="2">
    <citation type="submission" date="2020-05" db="UniProtKB">
        <authorList>
            <consortium name="EnsemblMetazoa"/>
        </authorList>
    </citation>
    <scope>IDENTIFICATION</scope>
    <source>
        <strain evidence="2">maculatus3</strain>
    </source>
</reference>
<dbReference type="EnsemblMetazoa" id="AMAM011472-RA">
    <property type="protein sequence ID" value="AMAM011472-PA"/>
    <property type="gene ID" value="AMAM011472"/>
</dbReference>
<keyword evidence="3" id="KW-1185">Reference proteome</keyword>
<dbReference type="VEuPathDB" id="VectorBase:AMAM011472"/>
<feature type="region of interest" description="Disordered" evidence="1">
    <location>
        <begin position="145"/>
        <end position="164"/>
    </location>
</feature>
<name>A0A182SQM9_9DIPT</name>
<evidence type="ECO:0000313" key="2">
    <source>
        <dbReference type="EnsemblMetazoa" id="AMAM011472-PA"/>
    </source>
</evidence>
<organism evidence="2 3">
    <name type="scientific">Anopheles maculatus</name>
    <dbReference type="NCBI Taxonomy" id="74869"/>
    <lineage>
        <taxon>Eukaryota</taxon>
        <taxon>Metazoa</taxon>
        <taxon>Ecdysozoa</taxon>
        <taxon>Arthropoda</taxon>
        <taxon>Hexapoda</taxon>
        <taxon>Insecta</taxon>
        <taxon>Pterygota</taxon>
        <taxon>Neoptera</taxon>
        <taxon>Endopterygota</taxon>
        <taxon>Diptera</taxon>
        <taxon>Nematocera</taxon>
        <taxon>Culicoidea</taxon>
        <taxon>Culicidae</taxon>
        <taxon>Anophelinae</taxon>
        <taxon>Anopheles</taxon>
        <taxon>Anopheles maculatus group</taxon>
    </lineage>
</organism>
<sequence>MPEEQELAVHQEAEIVPLAVVPLATDHDEPLNDEQLVLMALPKSALTPPKEKPPPPPVDDEVEQEIQSLSAGSIITSWMQKDATAPVTIALQTNGNTHDEAMRMDEHEQSMGRIFDSGNRQHESLGDVEQWRSLESYEVVQQVQHQQQLKQHEQEKEQERDKDQQEMLVYSNRIETLPSHHHQLYDPGEHEVRDYCLLEFYAREPDI</sequence>
<feature type="region of interest" description="Disordered" evidence="1">
    <location>
        <begin position="42"/>
        <end position="62"/>
    </location>
</feature>
<proteinExistence type="predicted"/>
<protein>
    <submittedName>
        <fullName evidence="2">Uncharacterized protein</fullName>
    </submittedName>
</protein>
<accession>A0A182SQM9</accession>
<reference evidence="3" key="1">
    <citation type="submission" date="2013-09" db="EMBL/GenBank/DDBJ databases">
        <title>The Genome Sequence of Anopheles maculatus species B.</title>
        <authorList>
            <consortium name="The Broad Institute Genomics Platform"/>
            <person name="Neafsey D.E."/>
            <person name="Besansky N."/>
            <person name="Howell P."/>
            <person name="Walton C."/>
            <person name="Young S.K."/>
            <person name="Zeng Q."/>
            <person name="Gargeya S."/>
            <person name="Fitzgerald M."/>
            <person name="Haas B."/>
            <person name="Abouelleil A."/>
            <person name="Allen A.W."/>
            <person name="Alvarado L."/>
            <person name="Arachchi H.M."/>
            <person name="Berlin A.M."/>
            <person name="Chapman S.B."/>
            <person name="Gainer-Dewar J."/>
            <person name="Goldberg J."/>
            <person name="Griggs A."/>
            <person name="Gujja S."/>
            <person name="Hansen M."/>
            <person name="Howarth C."/>
            <person name="Imamovic A."/>
            <person name="Ireland A."/>
            <person name="Larimer J."/>
            <person name="McCowan C."/>
            <person name="Murphy C."/>
            <person name="Pearson M."/>
            <person name="Poon T.W."/>
            <person name="Priest M."/>
            <person name="Roberts A."/>
            <person name="Saif S."/>
            <person name="Shea T."/>
            <person name="Sisk P."/>
            <person name="Sykes S."/>
            <person name="Wortman J."/>
            <person name="Nusbaum C."/>
            <person name="Birren B."/>
        </authorList>
    </citation>
    <scope>NUCLEOTIDE SEQUENCE [LARGE SCALE GENOMIC DNA]</scope>
    <source>
        <strain evidence="3">maculatus3</strain>
    </source>
</reference>
<evidence type="ECO:0000256" key="1">
    <source>
        <dbReference type="SAM" id="MobiDB-lite"/>
    </source>
</evidence>
<dbReference type="AlphaFoldDB" id="A0A182SQM9"/>
<evidence type="ECO:0000313" key="3">
    <source>
        <dbReference type="Proteomes" id="UP000075901"/>
    </source>
</evidence>
<dbReference type="Proteomes" id="UP000075901">
    <property type="component" value="Unassembled WGS sequence"/>
</dbReference>